<reference evidence="3" key="1">
    <citation type="submission" date="2017-04" db="EMBL/GenBank/DDBJ databases">
        <title>Plasmodium gonderi genome.</title>
        <authorList>
            <person name="Arisue N."/>
            <person name="Honma H."/>
            <person name="Kawai S."/>
            <person name="Tougan T."/>
            <person name="Tanabe K."/>
            <person name="Horii T."/>
        </authorList>
    </citation>
    <scope>NUCLEOTIDE SEQUENCE [LARGE SCALE GENOMIC DNA]</scope>
    <source>
        <strain evidence="3">ATCC 30045</strain>
    </source>
</reference>
<proteinExistence type="predicted"/>
<comment type="caution">
    <text evidence="2">The sequence shown here is derived from an EMBL/GenBank/DDBJ whole genome shotgun (WGS) entry which is preliminary data.</text>
</comment>
<feature type="compositionally biased region" description="Basic residues" evidence="1">
    <location>
        <begin position="335"/>
        <end position="350"/>
    </location>
</feature>
<evidence type="ECO:0000313" key="3">
    <source>
        <dbReference type="Proteomes" id="UP000195521"/>
    </source>
</evidence>
<gene>
    <name evidence="2" type="ORF">PGO_083020</name>
</gene>
<dbReference type="EMBL" id="BDQF01000009">
    <property type="protein sequence ID" value="GAW80736.1"/>
    <property type="molecule type" value="Genomic_DNA"/>
</dbReference>
<keyword evidence="3" id="KW-1185">Reference proteome</keyword>
<protein>
    <submittedName>
        <fullName evidence="2">Uncharacterized protein</fullName>
    </submittedName>
</protein>
<dbReference type="GeneID" id="39747452"/>
<accession>A0A1Y1JE10</accession>
<sequence>MASRLTSLLCSVGKLPCDGGEFSPRKCSYGNINLCSLGSVSLNKGRPLNETLNTSNTEDVYNCQNSRDMYNCQNSPDMYNCQNSPDMYNCQNSPDVYNYQYTSDVHNYKYSPDVHNYEYSPDVHNYEYSPDVHNYEYSPDVHNYEYSPDVHNYEYSPDVHNYEYSPDVHKCQNSSNTVNLCFNRCIKKDLTCNIERYNINVGKICPGFSDGLSQNNCQQEEEDTGDVIELDDEVLIGNFPYGCLQEAVENSLITLEDGTYRVISDANLMTNQKDSNLSIHNIKISGKNPSHLYNEIVKPKLDMNQNSIGKESIEMDFTHKTNECNMTIGDSAERKMKKKKKKNHNNTKKKNVNESLRNRILHSMFGSRTKGERSASNSSLSCREKPSDASSEFLSVISGMKG</sequence>
<dbReference type="OrthoDB" id="370657at2759"/>
<dbReference type="RefSeq" id="XP_028543325.1">
    <property type="nucleotide sequence ID" value="XM_028687524.1"/>
</dbReference>
<organism evidence="2 3">
    <name type="scientific">Plasmodium gonderi</name>
    <dbReference type="NCBI Taxonomy" id="77519"/>
    <lineage>
        <taxon>Eukaryota</taxon>
        <taxon>Sar</taxon>
        <taxon>Alveolata</taxon>
        <taxon>Apicomplexa</taxon>
        <taxon>Aconoidasida</taxon>
        <taxon>Haemosporida</taxon>
        <taxon>Plasmodiidae</taxon>
        <taxon>Plasmodium</taxon>
        <taxon>Plasmodium (Plasmodium)</taxon>
    </lineage>
</organism>
<name>A0A1Y1JE10_PLAGO</name>
<feature type="region of interest" description="Disordered" evidence="1">
    <location>
        <begin position="328"/>
        <end position="402"/>
    </location>
</feature>
<dbReference type="Proteomes" id="UP000195521">
    <property type="component" value="Unassembled WGS sequence"/>
</dbReference>
<dbReference type="AlphaFoldDB" id="A0A1Y1JE10"/>
<evidence type="ECO:0000313" key="2">
    <source>
        <dbReference type="EMBL" id="GAW80736.1"/>
    </source>
</evidence>
<evidence type="ECO:0000256" key="1">
    <source>
        <dbReference type="SAM" id="MobiDB-lite"/>
    </source>
</evidence>